<dbReference type="GO" id="GO:0022857">
    <property type="term" value="F:transmembrane transporter activity"/>
    <property type="evidence" value="ECO:0007669"/>
    <property type="project" value="InterPro"/>
</dbReference>
<dbReference type="EMBL" id="VUNE01000002">
    <property type="protein sequence ID" value="MST62270.1"/>
    <property type="molecule type" value="Genomic_DNA"/>
</dbReference>
<protein>
    <submittedName>
        <fullName evidence="8">MFS transporter</fullName>
    </submittedName>
</protein>
<dbReference type="InterPro" id="IPR050495">
    <property type="entry name" value="ATG22/LtaA_families"/>
</dbReference>
<evidence type="ECO:0000313" key="8">
    <source>
        <dbReference type="EMBL" id="MST62270.1"/>
    </source>
</evidence>
<reference evidence="8 9" key="1">
    <citation type="submission" date="2019-08" db="EMBL/GenBank/DDBJ databases">
        <title>In-depth cultivation of the pig gut microbiome towards novel bacterial diversity and tailored functional studies.</title>
        <authorList>
            <person name="Wylensek D."/>
            <person name="Hitch T.C.A."/>
            <person name="Clavel T."/>
        </authorList>
    </citation>
    <scope>NUCLEOTIDE SEQUENCE [LARGE SCALE GENOMIC DNA]</scope>
    <source>
        <strain evidence="8 9">WCA-SAB-591-4A-A</strain>
    </source>
</reference>
<keyword evidence="4 6" id="KW-1133">Transmembrane helix</keyword>
<keyword evidence="9" id="KW-1185">Reference proteome</keyword>
<feature type="transmembrane region" description="Helical" evidence="6">
    <location>
        <begin position="174"/>
        <end position="198"/>
    </location>
</feature>
<evidence type="ECO:0000256" key="3">
    <source>
        <dbReference type="ARBA" id="ARBA00022692"/>
    </source>
</evidence>
<dbReference type="Gene3D" id="1.20.1250.20">
    <property type="entry name" value="MFS general substrate transporter like domains"/>
    <property type="match status" value="1"/>
</dbReference>
<evidence type="ECO:0000259" key="7">
    <source>
        <dbReference type="PROSITE" id="PS50850"/>
    </source>
</evidence>
<dbReference type="PANTHER" id="PTHR23519:SF1">
    <property type="entry name" value="AUTOPHAGY-RELATED PROTEIN 22"/>
    <property type="match status" value="1"/>
</dbReference>
<dbReference type="Proteomes" id="UP000440713">
    <property type="component" value="Unassembled WGS sequence"/>
</dbReference>
<keyword evidence="3 6" id="KW-0812">Transmembrane</keyword>
<keyword evidence="2" id="KW-0813">Transport</keyword>
<dbReference type="Pfam" id="PF11700">
    <property type="entry name" value="ATG22"/>
    <property type="match status" value="2"/>
</dbReference>
<gene>
    <name evidence="8" type="ORF">FYJ71_04680</name>
</gene>
<comment type="subcellular location">
    <subcellularLocation>
        <location evidence="1">Cell membrane</location>
        <topology evidence="1">Multi-pass membrane protein</topology>
    </subcellularLocation>
</comment>
<dbReference type="AlphaFoldDB" id="A0A6N7WZZ8"/>
<evidence type="ECO:0000313" key="9">
    <source>
        <dbReference type="Proteomes" id="UP000440713"/>
    </source>
</evidence>
<feature type="transmembrane region" description="Helical" evidence="6">
    <location>
        <begin position="107"/>
        <end position="127"/>
    </location>
</feature>
<dbReference type="CDD" id="cd17482">
    <property type="entry name" value="MFS_YxiO_like"/>
    <property type="match status" value="1"/>
</dbReference>
<dbReference type="InterPro" id="IPR024671">
    <property type="entry name" value="Atg22-like"/>
</dbReference>
<feature type="transmembrane region" description="Helical" evidence="6">
    <location>
        <begin position="360"/>
        <end position="385"/>
    </location>
</feature>
<comment type="caution">
    <text evidence="8">The sequence shown here is derived from an EMBL/GenBank/DDBJ whole genome shotgun (WGS) entry which is preliminary data.</text>
</comment>
<feature type="transmembrane region" description="Helical" evidence="6">
    <location>
        <begin position="148"/>
        <end position="168"/>
    </location>
</feature>
<dbReference type="InterPro" id="IPR036259">
    <property type="entry name" value="MFS_trans_sf"/>
</dbReference>
<feature type="transmembrane region" description="Helical" evidence="6">
    <location>
        <begin position="391"/>
        <end position="408"/>
    </location>
</feature>
<evidence type="ECO:0000256" key="1">
    <source>
        <dbReference type="ARBA" id="ARBA00004651"/>
    </source>
</evidence>
<evidence type="ECO:0000256" key="4">
    <source>
        <dbReference type="ARBA" id="ARBA00022989"/>
    </source>
</evidence>
<dbReference type="GO" id="GO:0005886">
    <property type="term" value="C:plasma membrane"/>
    <property type="evidence" value="ECO:0007669"/>
    <property type="project" value="UniProtKB-SubCell"/>
</dbReference>
<feature type="transmembrane region" description="Helical" evidence="6">
    <location>
        <begin position="271"/>
        <end position="290"/>
    </location>
</feature>
<evidence type="ECO:0000256" key="2">
    <source>
        <dbReference type="ARBA" id="ARBA00022448"/>
    </source>
</evidence>
<name>A0A6N7WZZ8_9FIRM</name>
<feature type="domain" description="Major facilitator superfamily (MFS) profile" evidence="7">
    <location>
        <begin position="236"/>
        <end position="411"/>
    </location>
</feature>
<organism evidence="8 9">
    <name type="scientific">Peptostreptococcus porci</name>
    <dbReference type="NCBI Taxonomy" id="2652282"/>
    <lineage>
        <taxon>Bacteria</taxon>
        <taxon>Bacillati</taxon>
        <taxon>Bacillota</taxon>
        <taxon>Clostridia</taxon>
        <taxon>Peptostreptococcales</taxon>
        <taxon>Peptostreptococcaceae</taxon>
        <taxon>Peptostreptococcus</taxon>
    </lineage>
</organism>
<evidence type="ECO:0000256" key="6">
    <source>
        <dbReference type="SAM" id="Phobius"/>
    </source>
</evidence>
<sequence>MLKMNKKELSWALYDWANSAFTMTVVSTILPIYFTNMVNDAGLTKELATSYWGYTNSIASLIVAVLSPLMGGVADYMGVKKKFFGIFTFAGVIFTWVMAFIPYGYWIPLLLTYVISMIGYSLSNVFYDSFLTDITTVDRMDTVSTYGYAYGYIGSTIPFIVCIGIIMAVQNGMIGISSVTATKISFVITGLWWFLFTLPMMKNVEQMHGKPRSEFDIKGIFVEFKESFVKIIKDKKVVVFLIAYFFYIDGVDTIIRMAASFGTTLGIDSTTLLIILLVTQFVAFPFALIYGKLAQRYNGKNMLFVAIFIYMAICVIAYFMKSAREFWLLSMLVASSQGGIQALSRSYFAKIIPKENSNEYFGFYNIFGKFAAIMGPALVGVITQITGNVKNGVLSLLILFLVGFIMLLKNK</sequence>
<dbReference type="SUPFAM" id="SSF103473">
    <property type="entry name" value="MFS general substrate transporter"/>
    <property type="match status" value="1"/>
</dbReference>
<keyword evidence="5 6" id="KW-0472">Membrane</keyword>
<proteinExistence type="predicted"/>
<dbReference type="PANTHER" id="PTHR23519">
    <property type="entry name" value="AUTOPHAGY-RELATED PROTEIN 22"/>
    <property type="match status" value="1"/>
</dbReference>
<feature type="transmembrane region" description="Helical" evidence="6">
    <location>
        <begin position="54"/>
        <end position="76"/>
    </location>
</feature>
<evidence type="ECO:0000256" key="5">
    <source>
        <dbReference type="ARBA" id="ARBA00023136"/>
    </source>
</evidence>
<feature type="transmembrane region" description="Helical" evidence="6">
    <location>
        <begin position="12"/>
        <end position="34"/>
    </location>
</feature>
<feature type="transmembrane region" description="Helical" evidence="6">
    <location>
        <begin position="83"/>
        <end position="101"/>
    </location>
</feature>
<accession>A0A6N7WZZ8</accession>
<dbReference type="PROSITE" id="PS50850">
    <property type="entry name" value="MFS"/>
    <property type="match status" value="1"/>
</dbReference>
<dbReference type="InterPro" id="IPR020846">
    <property type="entry name" value="MFS_dom"/>
</dbReference>
<feature type="transmembrane region" description="Helical" evidence="6">
    <location>
        <begin position="302"/>
        <end position="320"/>
    </location>
</feature>
<feature type="transmembrane region" description="Helical" evidence="6">
    <location>
        <begin position="237"/>
        <end position="259"/>
    </location>
</feature>